<keyword evidence="2" id="KW-1185">Reference proteome</keyword>
<gene>
    <name evidence="1" type="ORF">HMPREF9445_01546</name>
</gene>
<sequence>MAGAVPCRGTSSFTLWYERYHALVRGVSCVGTDGTALWYEQCHALKQVI</sequence>
<reference evidence="1 2" key="1">
    <citation type="submission" date="2011-02" db="EMBL/GenBank/DDBJ databases">
        <authorList>
            <person name="Weinstock G."/>
            <person name="Sodergren E."/>
            <person name="Clifton S."/>
            <person name="Fulton L."/>
            <person name="Fulton B."/>
            <person name="Courtney L."/>
            <person name="Fronick C."/>
            <person name="Harrison M."/>
            <person name="Strong C."/>
            <person name="Farmer C."/>
            <person name="Delahaunty K."/>
            <person name="Markovic C."/>
            <person name="Hall O."/>
            <person name="Minx P."/>
            <person name="Tomlinson C."/>
            <person name="Mitreva M."/>
            <person name="Hou S."/>
            <person name="Chen J."/>
            <person name="Wollam A."/>
            <person name="Pepin K.H."/>
            <person name="Johnson M."/>
            <person name="Bhonagiri V."/>
            <person name="Zhang X."/>
            <person name="Suruliraj S."/>
            <person name="Warren W."/>
            <person name="Chinwalla A."/>
            <person name="Mardis E.R."/>
            <person name="Wilson R.K."/>
        </authorList>
    </citation>
    <scope>NUCLEOTIDE SEQUENCE [LARGE SCALE GENOMIC DNA]</scope>
    <source>
        <strain evidence="1 2">YIT 12056</strain>
    </source>
</reference>
<name>A0ABN0CPA0_9BACE</name>
<dbReference type="EMBL" id="AFBM01000016">
    <property type="protein sequence ID" value="EGF52316.1"/>
    <property type="molecule type" value="Genomic_DNA"/>
</dbReference>
<dbReference type="Proteomes" id="UP000010321">
    <property type="component" value="Unassembled WGS sequence"/>
</dbReference>
<protein>
    <submittedName>
        <fullName evidence="1">Uncharacterized protein</fullName>
    </submittedName>
</protein>
<accession>A0ABN0CPA0</accession>
<evidence type="ECO:0000313" key="1">
    <source>
        <dbReference type="EMBL" id="EGF52316.1"/>
    </source>
</evidence>
<organism evidence="1 2">
    <name type="scientific">Bacteroides clarus YIT 12056</name>
    <dbReference type="NCBI Taxonomy" id="762984"/>
    <lineage>
        <taxon>Bacteria</taxon>
        <taxon>Pseudomonadati</taxon>
        <taxon>Bacteroidota</taxon>
        <taxon>Bacteroidia</taxon>
        <taxon>Bacteroidales</taxon>
        <taxon>Bacteroidaceae</taxon>
        <taxon>Bacteroides</taxon>
    </lineage>
</organism>
<proteinExistence type="predicted"/>
<evidence type="ECO:0000313" key="2">
    <source>
        <dbReference type="Proteomes" id="UP000010321"/>
    </source>
</evidence>
<comment type="caution">
    <text evidence="1">The sequence shown here is derived from an EMBL/GenBank/DDBJ whole genome shotgun (WGS) entry which is preliminary data.</text>
</comment>